<proteinExistence type="predicted"/>
<name>A0A7R9T0Z8_9CHLO</name>
<dbReference type="PANTHER" id="PTHR34457">
    <property type="entry name" value="EMBRYO DEFECTIVE 2410"/>
    <property type="match status" value="1"/>
</dbReference>
<gene>
    <name evidence="8" type="ORF">OLUC0939_LOCUS1788</name>
</gene>
<feature type="compositionally biased region" description="Polar residues" evidence="5">
    <location>
        <begin position="160"/>
        <end position="174"/>
    </location>
</feature>
<evidence type="ECO:0000256" key="3">
    <source>
        <dbReference type="ARBA" id="ARBA00022989"/>
    </source>
</evidence>
<reference evidence="8" key="1">
    <citation type="submission" date="2021-01" db="EMBL/GenBank/DDBJ databases">
        <authorList>
            <person name="Corre E."/>
            <person name="Pelletier E."/>
            <person name="Niang G."/>
            <person name="Scheremetjew M."/>
            <person name="Finn R."/>
            <person name="Kale V."/>
            <person name="Holt S."/>
            <person name="Cochrane G."/>
            <person name="Meng A."/>
            <person name="Brown T."/>
            <person name="Cohen L."/>
        </authorList>
    </citation>
    <scope>NUCLEOTIDE SEQUENCE</scope>
    <source>
        <strain evidence="8">Clade-A-BCC118000</strain>
    </source>
</reference>
<evidence type="ECO:0000256" key="6">
    <source>
        <dbReference type="SAM" id="Phobius"/>
    </source>
</evidence>
<feature type="transmembrane region" description="Helical" evidence="6">
    <location>
        <begin position="31"/>
        <end position="49"/>
    </location>
</feature>
<dbReference type="EMBL" id="HBDX01002081">
    <property type="protein sequence ID" value="CAD8221068.1"/>
    <property type="molecule type" value="Transcribed_RNA"/>
</dbReference>
<evidence type="ECO:0000313" key="8">
    <source>
        <dbReference type="EMBL" id="CAD8221068.1"/>
    </source>
</evidence>
<keyword evidence="4 6" id="KW-0472">Membrane</keyword>
<evidence type="ECO:0000256" key="2">
    <source>
        <dbReference type="ARBA" id="ARBA00022692"/>
    </source>
</evidence>
<dbReference type="PANTHER" id="PTHR34457:SF3">
    <property type="entry name" value="PROTEIN TIC236, CHLOROPLASTIC"/>
    <property type="match status" value="1"/>
</dbReference>
<dbReference type="GO" id="GO:0005886">
    <property type="term" value="C:plasma membrane"/>
    <property type="evidence" value="ECO:0007669"/>
    <property type="project" value="InterPro"/>
</dbReference>
<accession>A0A7R9T0Z8</accession>
<comment type="subcellular location">
    <subcellularLocation>
        <location evidence="1">Membrane</location>
        <topology evidence="1">Single-pass membrane protein</topology>
    </subcellularLocation>
</comment>
<dbReference type="Pfam" id="PF04357">
    <property type="entry name" value="TamB"/>
    <property type="match status" value="1"/>
</dbReference>
<feature type="domain" description="Translocation and assembly module TamB C-terminal" evidence="7">
    <location>
        <begin position="1571"/>
        <end position="1943"/>
    </location>
</feature>
<dbReference type="InterPro" id="IPR007452">
    <property type="entry name" value="TamB_C"/>
</dbReference>
<evidence type="ECO:0000256" key="1">
    <source>
        <dbReference type="ARBA" id="ARBA00004167"/>
    </source>
</evidence>
<organism evidence="8">
    <name type="scientific">Ostreococcus sp. 'lucimarinus'</name>
    <dbReference type="NCBI Taxonomy" id="242159"/>
    <lineage>
        <taxon>Eukaryota</taxon>
        <taxon>Viridiplantae</taxon>
        <taxon>Chlorophyta</taxon>
        <taxon>Mamiellophyceae</taxon>
        <taxon>Mamiellales</taxon>
        <taxon>Bathycoccaceae</taxon>
        <taxon>Ostreococcus</taxon>
    </lineage>
</organism>
<feature type="region of interest" description="Disordered" evidence="5">
    <location>
        <begin position="1221"/>
        <end position="1242"/>
    </location>
</feature>
<protein>
    <recommendedName>
        <fullName evidence="7">Translocation and assembly module TamB C-terminal domain-containing protein</fullName>
    </recommendedName>
</protein>
<feature type="compositionally biased region" description="Polar residues" evidence="5">
    <location>
        <begin position="991"/>
        <end position="1001"/>
    </location>
</feature>
<dbReference type="GO" id="GO:0009306">
    <property type="term" value="P:protein secretion"/>
    <property type="evidence" value="ECO:0007669"/>
    <property type="project" value="InterPro"/>
</dbReference>
<feature type="region of interest" description="Disordered" evidence="5">
    <location>
        <begin position="989"/>
        <end position="1056"/>
    </location>
</feature>
<evidence type="ECO:0000259" key="7">
    <source>
        <dbReference type="Pfam" id="PF04357"/>
    </source>
</evidence>
<keyword evidence="3 6" id="KW-1133">Transmembrane helix</keyword>
<evidence type="ECO:0000256" key="5">
    <source>
        <dbReference type="SAM" id="MobiDB-lite"/>
    </source>
</evidence>
<keyword evidence="2 6" id="KW-0812">Transmembrane</keyword>
<feature type="region of interest" description="Disordered" evidence="5">
    <location>
        <begin position="152"/>
        <end position="185"/>
    </location>
</feature>
<sequence>MEEWSSAMSTALSAVWRELWYRWSSVLRRSASWALAISAVISAAFHYIVGPAFVSPRLPMIGDIASSAVGRPVRVGRCKSLSFMGVLGFGKVLEVGPVVLGPSDTEKSIVEIDSLKISYDVLRSILRRKLVTEVRLEGVNATLRQGANNSWFGYPEDTKPLSSRPTLNLAPSSKNSKKKQGAPSVELRVVRLDRGNAKLHITGDPEPRRLNNLQGKAVINHVGRVELDLNMTPDTRQTPPTKRPTTMLADSPVMNLRTEQTPAMSRSLETEIQRGSNGGQIRVFATLSPPQQRGLRTRDWPDLKVRAQLNNTSAAVLERVIPNLPIDVRGGRLDGEVRLMCNSQATWTFPDFAGQLKGKHLWFHFFDSTDDFADTDVDLVFEGQRMYIHGGEGHFGHVPLTITGDLDLNSLGGEYRLSAQVSPVEIHDLRETLGVRPLPRPVAGSVKGFLYCSGPLDSPVFTGRAETTDPTLADLSKAKPGTEMAWSEEAVKGAVGEGAVAAYDRVPFKSANAVFTANVKKGEFSLHSAEAIPVDGGKLRGSGRISIKPDALFDPNACDVEGTGVDLDFLKIAKRLSRDEELPWLDRVCPSSPANVSGTFVGALSEPILNANFTVEDDEYKGHLTMTRDGVMTNIETPVLEMKASIATKFQPLEEQLKATTVEQAIALGKPKVTDAEADLMLNGADVAAWMNEIDAADAPDRLRLRLGGRTRVKGKFAQPRNEDGEEVEDALPTFSGHMQLDNLRVNKLEFAPKMAGKLTVSESGLKLRAKNRGDELFDMSVESGGKSMVQIRRNNLKISADVDDFAGSFDVAGLLLDDLEFASLRGKVEAASAKIDLRDRVGVGSLQLKQPRLSGISGDSLEADVTWADRVVSLQRATLKQAKSQYDADGDYALPDDIWNSLPSERVVVEVEEVSEVEEVLLPAPVDDGVAQSSLPEDVQVIEIVPKDAKNNTETIVGKRVRFPRPAILDKVGNSVKSLAKKLDALRKPATTTTGENTRSGADVVATEPVEPVSKKDGVPEPIIARATKDVEQLETGTDTDSEGTDVDKPSSASTEIKNVESVADAAAVAETVAEQTSESEKETSLMEPVLVAGEAEVAQKAKPNAAANAVRGVLRSARNVVKSNKVNEKEKDEKSRITLSSYENEFNSDVSGAWRFRLAVPEADIEEMLPVLRVLTDLRKGATPEEYGRAKQAFLEGVEKTGYAIVDLARQVDEVTTKQKSEAPVAESATSTDDTKEVSETTKTLPGLQDLKGGWHGMIQATGGGALETFDSPQPTETVLFDVAGSDWQWGPYKVERVEAQGEASSSEGVKLTSLEVSSDAASLSVSGAIGGSRQDATFAVRDLPAPLLGAFVGPLMPEQDLSDFPRIGGDFLVQGHLGGSVTAPEGEFLMRLRDGKIGNVKLKSAELSAELNEARRAEFEGEAVPAVGSGLVRIAGAVPLPEANDQSLAVDWRVREHGMTLLTAFVPEVAEWQSGSADISLHVRGTPAAPVYDGVMEIRKARILSPLLARPIYPANATLRIQRNTLYVDDIEAKSAKGVVRIKGAMPLLKPSRSSGGETWEGLVARADTQGGVKMTIDGLDVRARNVYNGQLNAAMVAKGTVTAPELSGDVRFSRGTAFVQQQPPNADEMLNQTKSGALSGAKRDSRGVLAGILERAARANDPNHGEAGNQTENELMNEKNLEKLQNLRLRGLHLSVGPEMSVVYPFVLNFGVSGELTLDGVIDAGLLRPNGSLLFDRGDVNLVATQIRLDRDHPNRIVFTPEQGLDPYVDISFLGTDLRALIQGPASRWTDSLTLTSSAQTTPGEGDATLSPSEAARIFEGQLVESLLEQDGKIAFSNLASTTLASLMPKIEAGGNVGKARWRLTAAPSLPGLLSLDPDLDPFSNTGSFTLGSEAEISFGDSLQATLSRNLDADEMRTELSLMYKLTSKLRMQLKSLSASATRVMFEFSTKD</sequence>
<evidence type="ECO:0000256" key="4">
    <source>
        <dbReference type="ARBA" id="ARBA00023136"/>
    </source>
</evidence>
<dbReference type="InterPro" id="IPR053022">
    <property type="entry name" value="Chloroplast_translocon_comp"/>
</dbReference>